<feature type="transmembrane region" description="Helical" evidence="7">
    <location>
        <begin position="519"/>
        <end position="541"/>
    </location>
</feature>
<keyword evidence="2" id="KW-0813">Transport</keyword>
<dbReference type="PROSITE" id="PS50850">
    <property type="entry name" value="MFS"/>
    <property type="match status" value="1"/>
</dbReference>
<feature type="region of interest" description="Disordered" evidence="6">
    <location>
        <begin position="1"/>
        <end position="27"/>
    </location>
</feature>
<dbReference type="AlphaFoldDB" id="A0A9P7EHF6"/>
<dbReference type="Gene3D" id="1.20.1720.10">
    <property type="entry name" value="Multidrug resistance protein D"/>
    <property type="match status" value="1"/>
</dbReference>
<dbReference type="InterPro" id="IPR011701">
    <property type="entry name" value="MFS"/>
</dbReference>
<dbReference type="InterPro" id="IPR036259">
    <property type="entry name" value="MFS_trans_sf"/>
</dbReference>
<keyword evidence="5 7" id="KW-0472">Membrane</keyword>
<evidence type="ECO:0000256" key="5">
    <source>
        <dbReference type="ARBA" id="ARBA00023136"/>
    </source>
</evidence>
<dbReference type="PANTHER" id="PTHR42718">
    <property type="entry name" value="MAJOR FACILITATOR SUPERFAMILY MULTIDRUG TRANSPORTER MFSC"/>
    <property type="match status" value="1"/>
</dbReference>
<comment type="caution">
    <text evidence="9">The sequence shown here is derived from an EMBL/GenBank/DDBJ whole genome shotgun (WGS) entry which is preliminary data.</text>
</comment>
<feature type="transmembrane region" description="Helical" evidence="7">
    <location>
        <begin position="221"/>
        <end position="239"/>
    </location>
</feature>
<dbReference type="OrthoDB" id="5086884at2759"/>
<dbReference type="GO" id="GO:0016020">
    <property type="term" value="C:membrane"/>
    <property type="evidence" value="ECO:0007669"/>
    <property type="project" value="UniProtKB-SubCell"/>
</dbReference>
<feature type="transmembrane region" description="Helical" evidence="7">
    <location>
        <begin position="73"/>
        <end position="93"/>
    </location>
</feature>
<feature type="transmembrane region" description="Helical" evidence="7">
    <location>
        <begin position="471"/>
        <end position="489"/>
    </location>
</feature>
<dbReference type="SUPFAM" id="SSF103473">
    <property type="entry name" value="MFS general substrate transporter"/>
    <property type="match status" value="2"/>
</dbReference>
<evidence type="ECO:0000256" key="2">
    <source>
        <dbReference type="ARBA" id="ARBA00022448"/>
    </source>
</evidence>
<dbReference type="InterPro" id="IPR020846">
    <property type="entry name" value="MFS_dom"/>
</dbReference>
<keyword evidence="3 7" id="KW-0812">Transmembrane</keyword>
<dbReference type="GO" id="GO:0022857">
    <property type="term" value="F:transmembrane transporter activity"/>
    <property type="evidence" value="ECO:0007669"/>
    <property type="project" value="InterPro"/>
</dbReference>
<dbReference type="EMBL" id="JABBWG010000007">
    <property type="protein sequence ID" value="KAG1820868.1"/>
    <property type="molecule type" value="Genomic_DNA"/>
</dbReference>
<feature type="transmembrane region" description="Helical" evidence="7">
    <location>
        <begin position="105"/>
        <end position="132"/>
    </location>
</feature>
<evidence type="ECO:0000256" key="4">
    <source>
        <dbReference type="ARBA" id="ARBA00022989"/>
    </source>
</evidence>
<evidence type="ECO:0000256" key="6">
    <source>
        <dbReference type="SAM" id="MobiDB-lite"/>
    </source>
</evidence>
<feature type="domain" description="Major facilitator superfamily (MFS) profile" evidence="8">
    <location>
        <begin position="39"/>
        <end position="548"/>
    </location>
</feature>
<keyword evidence="4 7" id="KW-1133">Transmembrane helix</keyword>
<feature type="transmembrane region" description="Helical" evidence="7">
    <location>
        <begin position="362"/>
        <end position="383"/>
    </location>
</feature>
<keyword evidence="10" id="KW-1185">Reference proteome</keyword>
<evidence type="ECO:0000313" key="10">
    <source>
        <dbReference type="Proteomes" id="UP000807769"/>
    </source>
</evidence>
<dbReference type="RefSeq" id="XP_041195935.1">
    <property type="nucleotide sequence ID" value="XM_041342381.1"/>
</dbReference>
<feature type="transmembrane region" description="Helical" evidence="7">
    <location>
        <begin position="163"/>
        <end position="186"/>
    </location>
</feature>
<proteinExistence type="predicted"/>
<feature type="transmembrane region" description="Helical" evidence="7">
    <location>
        <begin position="38"/>
        <end position="61"/>
    </location>
</feature>
<comment type="subcellular location">
    <subcellularLocation>
        <location evidence="1">Membrane</location>
        <topology evidence="1">Multi-pass membrane protein</topology>
    </subcellularLocation>
</comment>
<name>A0A9P7EHF6_9AGAM</name>
<sequence>MSGELTRPPAHQDLNPEKDEHHDSGVQPVQRSLWRSTFIIITCTAAMVVNTASTSSVSISLPTIEKDLNVTEVQLQWLVSAYSLSSGCLLLFFGRLADIYGRKKAFMMGTICQVAFSLASGFAQSGIALITLRAFQGFGAAATIPSALGILAHAFPPSKMRSIAFATFSAGAPVGGAFGMIIGGVLTQISSTHWRSPFYLVAVMSALTGISDVTSTEAVDWIGASLVTVGLVLIVFVLGQGEVASQGWKTPYIIVLLIVGIIMVVLFLLWERYLEQVIDDPSSTTSAWTPPPLMRLSLWTRAKGRMAVILVIAFLNWSGFMSWSFWVQVRPCSTARRNEDADYAPFKLYYQNYLLLSPVHTMLRFIPLFVVGCLCNVFVAMFVGKLPLVIFAVSGTLLTASAAILFALIDPTATYWAFGFPATVVVVFGADFVYSSGTIFIAKVALPHERSVAGALFQTMTQASGVKPTDTLGIAVGLAVSTLVFNIVVKNESADVGVTVNSAGTNAPRSAQLKGYRSAQWTCASFALMAALLAALSLHGVGIVGDKKIVKHVDSNHTIAMGPESGDG</sequence>
<feature type="transmembrane region" description="Helical" evidence="7">
    <location>
        <begin position="138"/>
        <end position="156"/>
    </location>
</feature>
<feature type="transmembrane region" description="Helical" evidence="7">
    <location>
        <begin position="304"/>
        <end position="326"/>
    </location>
</feature>
<feature type="transmembrane region" description="Helical" evidence="7">
    <location>
        <begin position="251"/>
        <end position="270"/>
    </location>
</feature>
<evidence type="ECO:0000256" key="7">
    <source>
        <dbReference type="SAM" id="Phobius"/>
    </source>
</evidence>
<dbReference type="Gene3D" id="1.20.1250.20">
    <property type="entry name" value="MFS general substrate transporter like domains"/>
    <property type="match status" value="1"/>
</dbReference>
<protein>
    <submittedName>
        <fullName evidence="9">Major facilitator superfamily domain-containing protein</fullName>
    </submittedName>
</protein>
<gene>
    <name evidence="9" type="ORF">BJ212DRAFT_1585949</name>
</gene>
<dbReference type="PANTHER" id="PTHR42718:SF9">
    <property type="entry name" value="MAJOR FACILITATOR SUPERFAMILY MULTIDRUG TRANSPORTER MFSC"/>
    <property type="match status" value="1"/>
</dbReference>
<reference evidence="9" key="1">
    <citation type="journal article" date="2020" name="New Phytol.">
        <title>Comparative genomics reveals dynamic genome evolution in host specialist ectomycorrhizal fungi.</title>
        <authorList>
            <person name="Lofgren L.A."/>
            <person name="Nguyen N.H."/>
            <person name="Vilgalys R."/>
            <person name="Ruytinx J."/>
            <person name="Liao H.L."/>
            <person name="Branco S."/>
            <person name="Kuo A."/>
            <person name="LaButti K."/>
            <person name="Lipzen A."/>
            <person name="Andreopoulos W."/>
            <person name="Pangilinan J."/>
            <person name="Riley R."/>
            <person name="Hundley H."/>
            <person name="Na H."/>
            <person name="Barry K."/>
            <person name="Grigoriev I.V."/>
            <person name="Stajich J.E."/>
            <person name="Kennedy P.G."/>
        </authorList>
    </citation>
    <scope>NUCLEOTIDE SEQUENCE</scope>
    <source>
        <strain evidence="9">MN1</strain>
    </source>
</reference>
<organism evidence="9 10">
    <name type="scientific">Suillus subaureus</name>
    <dbReference type="NCBI Taxonomy" id="48587"/>
    <lineage>
        <taxon>Eukaryota</taxon>
        <taxon>Fungi</taxon>
        <taxon>Dikarya</taxon>
        <taxon>Basidiomycota</taxon>
        <taxon>Agaricomycotina</taxon>
        <taxon>Agaricomycetes</taxon>
        <taxon>Agaricomycetidae</taxon>
        <taxon>Boletales</taxon>
        <taxon>Suillineae</taxon>
        <taxon>Suillaceae</taxon>
        <taxon>Suillus</taxon>
    </lineage>
</organism>
<dbReference type="Proteomes" id="UP000807769">
    <property type="component" value="Unassembled WGS sequence"/>
</dbReference>
<feature type="compositionally biased region" description="Basic and acidic residues" evidence="6">
    <location>
        <begin position="14"/>
        <end position="24"/>
    </location>
</feature>
<dbReference type="Pfam" id="PF07690">
    <property type="entry name" value="MFS_1"/>
    <property type="match status" value="1"/>
</dbReference>
<dbReference type="GeneID" id="64636397"/>
<evidence type="ECO:0000259" key="8">
    <source>
        <dbReference type="PROSITE" id="PS50850"/>
    </source>
</evidence>
<evidence type="ECO:0000256" key="3">
    <source>
        <dbReference type="ARBA" id="ARBA00022692"/>
    </source>
</evidence>
<feature type="transmembrane region" description="Helical" evidence="7">
    <location>
        <begin position="388"/>
        <end position="409"/>
    </location>
</feature>
<accession>A0A9P7EHF6</accession>
<evidence type="ECO:0000313" key="9">
    <source>
        <dbReference type="EMBL" id="KAG1820868.1"/>
    </source>
</evidence>
<evidence type="ECO:0000256" key="1">
    <source>
        <dbReference type="ARBA" id="ARBA00004141"/>
    </source>
</evidence>
<feature type="transmembrane region" description="Helical" evidence="7">
    <location>
        <begin position="415"/>
        <end position="434"/>
    </location>
</feature>